<protein>
    <submittedName>
        <fullName evidence="2">Uncharacterized protein</fullName>
    </submittedName>
</protein>
<evidence type="ECO:0000256" key="1">
    <source>
        <dbReference type="SAM" id="MobiDB-lite"/>
    </source>
</evidence>
<dbReference type="EMBL" id="WJQU01000002">
    <property type="protein sequence ID" value="KAJ6642921.1"/>
    <property type="molecule type" value="Genomic_DNA"/>
</dbReference>
<accession>A0A9Q0N4T4</accession>
<evidence type="ECO:0000313" key="2">
    <source>
        <dbReference type="EMBL" id="KAJ6642921.1"/>
    </source>
</evidence>
<feature type="compositionally biased region" description="Low complexity" evidence="1">
    <location>
        <begin position="55"/>
        <end position="68"/>
    </location>
</feature>
<comment type="caution">
    <text evidence="2">The sequence shown here is derived from an EMBL/GenBank/DDBJ whole genome shotgun (WGS) entry which is preliminary data.</text>
</comment>
<feature type="compositionally biased region" description="Basic and acidic residues" evidence="1">
    <location>
        <begin position="9"/>
        <end position="20"/>
    </location>
</feature>
<name>A0A9Q0N4T4_9DIPT</name>
<sequence length="68" mass="7555">MIGEYMYPAEKEVPDNDTKPNDNLGEANKMIQTLEDMTATLAKPKDQHQPLNAQSISTPISISIKPQN</sequence>
<dbReference type="AlphaFoldDB" id="A0A9Q0N4T4"/>
<keyword evidence="3" id="KW-1185">Reference proteome</keyword>
<dbReference type="Proteomes" id="UP001151699">
    <property type="component" value="Chromosome B"/>
</dbReference>
<feature type="region of interest" description="Disordered" evidence="1">
    <location>
        <begin position="1"/>
        <end position="25"/>
    </location>
</feature>
<feature type="non-terminal residue" evidence="2">
    <location>
        <position position="68"/>
    </location>
</feature>
<evidence type="ECO:0000313" key="3">
    <source>
        <dbReference type="Proteomes" id="UP001151699"/>
    </source>
</evidence>
<organism evidence="2 3">
    <name type="scientific">Pseudolycoriella hygida</name>
    <dbReference type="NCBI Taxonomy" id="35572"/>
    <lineage>
        <taxon>Eukaryota</taxon>
        <taxon>Metazoa</taxon>
        <taxon>Ecdysozoa</taxon>
        <taxon>Arthropoda</taxon>
        <taxon>Hexapoda</taxon>
        <taxon>Insecta</taxon>
        <taxon>Pterygota</taxon>
        <taxon>Neoptera</taxon>
        <taxon>Endopterygota</taxon>
        <taxon>Diptera</taxon>
        <taxon>Nematocera</taxon>
        <taxon>Sciaroidea</taxon>
        <taxon>Sciaridae</taxon>
        <taxon>Pseudolycoriella</taxon>
    </lineage>
</organism>
<proteinExistence type="predicted"/>
<feature type="region of interest" description="Disordered" evidence="1">
    <location>
        <begin position="45"/>
        <end position="68"/>
    </location>
</feature>
<gene>
    <name evidence="2" type="ORF">Bhyg_07877</name>
</gene>
<reference evidence="2" key="1">
    <citation type="submission" date="2022-07" db="EMBL/GenBank/DDBJ databases">
        <authorList>
            <person name="Trinca V."/>
            <person name="Uliana J.V.C."/>
            <person name="Torres T.T."/>
            <person name="Ward R.J."/>
            <person name="Monesi N."/>
        </authorList>
    </citation>
    <scope>NUCLEOTIDE SEQUENCE</scope>
    <source>
        <strain evidence="2">HSMRA1968</strain>
        <tissue evidence="2">Whole embryos</tissue>
    </source>
</reference>